<feature type="transmembrane region" description="Helical" evidence="6">
    <location>
        <begin position="55"/>
        <end position="76"/>
    </location>
</feature>
<feature type="transmembrane region" description="Helical" evidence="6">
    <location>
        <begin position="142"/>
        <end position="163"/>
    </location>
</feature>
<dbReference type="Pfam" id="PF07690">
    <property type="entry name" value="MFS_1"/>
    <property type="match status" value="1"/>
</dbReference>
<evidence type="ECO:0000256" key="2">
    <source>
        <dbReference type="ARBA" id="ARBA00022475"/>
    </source>
</evidence>
<keyword evidence="5 6" id="KW-0472">Membrane</keyword>
<evidence type="ECO:0000256" key="1">
    <source>
        <dbReference type="ARBA" id="ARBA00004651"/>
    </source>
</evidence>
<dbReference type="PANTHER" id="PTHR43124:SF10">
    <property type="entry name" value="PURINE EFFLUX PUMP PBUE"/>
    <property type="match status" value="1"/>
</dbReference>
<feature type="transmembrane region" description="Helical" evidence="6">
    <location>
        <begin position="333"/>
        <end position="352"/>
    </location>
</feature>
<dbReference type="RefSeq" id="WP_091342343.1">
    <property type="nucleotide sequence ID" value="NZ_FNRM01000004.1"/>
</dbReference>
<sequence>MLSMTWRPAAATDFNFPQYVGVMLIAMMGASVTILMPLLVGAFTDSGLFSTAQVGFLASAEVAGILISSASALFWVRRIQWLRFVQLSLVVFIGCNLLTSWVSSYELVLLLRFSAGLACGVSYAIALAALGDQSRVDKAFAVMVTIQVIFGTLGFALLPYVIAPFGYAGIYQCFNLFLLLALMLSFVSFPLNQKPQTAFRIDLQGRWLAAALVFAGTIAYYFAQGTVWAYLERIGVHAGFSVAEVGAILGVGFGISAIGSMLSSWFVAHIGRNASLVITAAVQLPCLAALYWMSDSHAWAIYAVATIVYQVFWSFIVPIMMAIFNDVDKSGRLIVFCVTAFKIGLVLGPPAAALTIRLTSIHEVLWLGAIAIVVSVACLMASNRLLQR</sequence>
<keyword evidence="8" id="KW-1185">Reference proteome</keyword>
<feature type="transmembrane region" description="Helical" evidence="6">
    <location>
        <begin position="109"/>
        <end position="130"/>
    </location>
</feature>
<dbReference type="Proteomes" id="UP000198773">
    <property type="component" value="Unassembled WGS sequence"/>
</dbReference>
<feature type="transmembrane region" description="Helical" evidence="6">
    <location>
        <begin position="169"/>
        <end position="191"/>
    </location>
</feature>
<protein>
    <submittedName>
        <fullName evidence="7">Predicted arabinose efflux permease, MFS family</fullName>
    </submittedName>
</protein>
<name>A0A1H4CI50_ALKAM</name>
<evidence type="ECO:0000313" key="8">
    <source>
        <dbReference type="Proteomes" id="UP000198773"/>
    </source>
</evidence>
<feature type="transmembrane region" description="Helical" evidence="6">
    <location>
        <begin position="364"/>
        <end position="386"/>
    </location>
</feature>
<dbReference type="InterPro" id="IPR050189">
    <property type="entry name" value="MFS_Efflux_Transporters"/>
</dbReference>
<dbReference type="STRING" id="152573.SAMN04488051_104174"/>
<feature type="transmembrane region" description="Helical" evidence="6">
    <location>
        <begin position="20"/>
        <end position="43"/>
    </location>
</feature>
<reference evidence="7 8" key="1">
    <citation type="submission" date="2016-10" db="EMBL/GenBank/DDBJ databases">
        <authorList>
            <person name="de Groot N.N."/>
        </authorList>
    </citation>
    <scope>NUCLEOTIDE SEQUENCE [LARGE SCALE GENOMIC DNA]</scope>
    <source>
        <strain evidence="7 8">CGMCC 1.3430</strain>
    </source>
</reference>
<dbReference type="AlphaFoldDB" id="A0A1H4CI50"/>
<proteinExistence type="predicted"/>
<gene>
    <name evidence="7" type="ORF">SAMN04488051_104174</name>
</gene>
<evidence type="ECO:0000256" key="5">
    <source>
        <dbReference type="ARBA" id="ARBA00023136"/>
    </source>
</evidence>
<dbReference type="Gene3D" id="1.20.1250.20">
    <property type="entry name" value="MFS general substrate transporter like domains"/>
    <property type="match status" value="2"/>
</dbReference>
<comment type="subcellular location">
    <subcellularLocation>
        <location evidence="1">Cell membrane</location>
        <topology evidence="1">Multi-pass membrane protein</topology>
    </subcellularLocation>
</comment>
<feature type="transmembrane region" description="Helical" evidence="6">
    <location>
        <begin position="83"/>
        <end position="103"/>
    </location>
</feature>
<feature type="transmembrane region" description="Helical" evidence="6">
    <location>
        <begin position="243"/>
        <end position="267"/>
    </location>
</feature>
<evidence type="ECO:0000256" key="6">
    <source>
        <dbReference type="SAM" id="Phobius"/>
    </source>
</evidence>
<feature type="transmembrane region" description="Helical" evidence="6">
    <location>
        <begin position="203"/>
        <end position="223"/>
    </location>
</feature>
<organism evidence="7 8">
    <name type="scientific">Alkalimonas amylolytica</name>
    <dbReference type="NCBI Taxonomy" id="152573"/>
    <lineage>
        <taxon>Bacteria</taxon>
        <taxon>Pseudomonadati</taxon>
        <taxon>Pseudomonadota</taxon>
        <taxon>Gammaproteobacteria</taxon>
        <taxon>Alkalimonas</taxon>
    </lineage>
</organism>
<dbReference type="InterPro" id="IPR011701">
    <property type="entry name" value="MFS"/>
</dbReference>
<accession>A0A1H4CI50</accession>
<keyword evidence="3 6" id="KW-0812">Transmembrane</keyword>
<feature type="transmembrane region" description="Helical" evidence="6">
    <location>
        <begin position="274"/>
        <end position="293"/>
    </location>
</feature>
<dbReference type="SUPFAM" id="SSF103473">
    <property type="entry name" value="MFS general substrate transporter"/>
    <property type="match status" value="1"/>
</dbReference>
<dbReference type="InterPro" id="IPR036259">
    <property type="entry name" value="MFS_trans_sf"/>
</dbReference>
<dbReference type="PANTHER" id="PTHR43124">
    <property type="entry name" value="PURINE EFFLUX PUMP PBUE"/>
    <property type="match status" value="1"/>
</dbReference>
<evidence type="ECO:0000256" key="4">
    <source>
        <dbReference type="ARBA" id="ARBA00022989"/>
    </source>
</evidence>
<dbReference type="EMBL" id="FNRM01000004">
    <property type="protein sequence ID" value="SEA60106.1"/>
    <property type="molecule type" value="Genomic_DNA"/>
</dbReference>
<feature type="transmembrane region" description="Helical" evidence="6">
    <location>
        <begin position="299"/>
        <end position="321"/>
    </location>
</feature>
<dbReference type="GO" id="GO:0005886">
    <property type="term" value="C:plasma membrane"/>
    <property type="evidence" value="ECO:0007669"/>
    <property type="project" value="UniProtKB-SubCell"/>
</dbReference>
<keyword evidence="2" id="KW-1003">Cell membrane</keyword>
<evidence type="ECO:0000313" key="7">
    <source>
        <dbReference type="EMBL" id="SEA60106.1"/>
    </source>
</evidence>
<dbReference type="GO" id="GO:0022857">
    <property type="term" value="F:transmembrane transporter activity"/>
    <property type="evidence" value="ECO:0007669"/>
    <property type="project" value="InterPro"/>
</dbReference>
<dbReference type="OrthoDB" id="5726213at2"/>
<evidence type="ECO:0000256" key="3">
    <source>
        <dbReference type="ARBA" id="ARBA00022692"/>
    </source>
</evidence>
<keyword evidence="4 6" id="KW-1133">Transmembrane helix</keyword>